<organism evidence="4">
    <name type="scientific">Amphimedon queenslandica</name>
    <name type="common">Sponge</name>
    <dbReference type="NCBI Taxonomy" id="400682"/>
    <lineage>
        <taxon>Eukaryota</taxon>
        <taxon>Metazoa</taxon>
        <taxon>Porifera</taxon>
        <taxon>Demospongiae</taxon>
        <taxon>Heteroscleromorpha</taxon>
        <taxon>Haplosclerida</taxon>
        <taxon>Niphatidae</taxon>
        <taxon>Amphimedon</taxon>
    </lineage>
</organism>
<sequence length="440" mass="49562">MLATGQANWGLSEEYEDLYYSEIGLQLSPPSSSSIARPRLQASPLQPPPPLPLLSYSEEISKSKSREQVDEYDMPLDPPTDSEYTSMDNIIIPQSAFPPPLPPRPKRTNEIMQDDYDLLPEEHAYQIFDPKMMLLKPANIILNGLAATNPSESVMLNDVCTGPLGSMIFTDQISFCIRILMTADEKPHKLAKEMKCQLQAVAYDQKSARIIFASEKGLHRLEFDETKPNKVKNPKLFLKDSYCMSITSTKPIRGEETFIYAVTKKHGETFISCFKQNGQFVNKLDVMGRPCCIAYKDGYLVVATSQDRNLIKINTSGSPLWDIDVDARKKGVLFDPFRVVILPNHNIAVSERKQHCISVFSKEGQHILRFGQFGDEPGMFNQPTGIAVCLEKELVVVDSGNKRIQIFALDELAKEFEIAVVEKERAENEESDDDDNTIEL</sequence>
<protein>
    <submittedName>
        <fullName evidence="4">Uncharacterized protein</fullName>
    </submittedName>
</protein>
<evidence type="ECO:0000256" key="3">
    <source>
        <dbReference type="SAM" id="MobiDB-lite"/>
    </source>
</evidence>
<name>A0A1X7TA48_AMPQE</name>
<dbReference type="GO" id="GO:0008270">
    <property type="term" value="F:zinc ion binding"/>
    <property type="evidence" value="ECO:0007669"/>
    <property type="project" value="UniProtKB-KW"/>
</dbReference>
<evidence type="ECO:0000256" key="1">
    <source>
        <dbReference type="ARBA" id="ARBA00022737"/>
    </source>
</evidence>
<dbReference type="SUPFAM" id="SSF101898">
    <property type="entry name" value="NHL repeat"/>
    <property type="match status" value="1"/>
</dbReference>
<dbReference type="GO" id="GO:0043161">
    <property type="term" value="P:proteasome-mediated ubiquitin-dependent protein catabolic process"/>
    <property type="evidence" value="ECO:0007669"/>
    <property type="project" value="TreeGrafter"/>
</dbReference>
<dbReference type="GO" id="GO:0061630">
    <property type="term" value="F:ubiquitin protein ligase activity"/>
    <property type="evidence" value="ECO:0007669"/>
    <property type="project" value="TreeGrafter"/>
</dbReference>
<keyword evidence="1" id="KW-0677">Repeat</keyword>
<dbReference type="InParanoid" id="A0A1X7TA48"/>
<feature type="compositionally biased region" description="Basic and acidic residues" evidence="3">
    <location>
        <begin position="59"/>
        <end position="69"/>
    </location>
</feature>
<dbReference type="PROSITE" id="PS51125">
    <property type="entry name" value="NHL"/>
    <property type="match status" value="1"/>
</dbReference>
<reference evidence="4" key="1">
    <citation type="submission" date="2017-05" db="UniProtKB">
        <authorList>
            <consortium name="EnsemblMetazoa"/>
        </authorList>
    </citation>
    <scope>IDENTIFICATION</scope>
</reference>
<proteinExistence type="predicted"/>
<evidence type="ECO:0000313" key="4">
    <source>
        <dbReference type="EnsemblMetazoa" id="Aqu2.1.11431_001"/>
    </source>
</evidence>
<dbReference type="EnsemblMetazoa" id="Aqu2.1.11431_001">
    <property type="protein sequence ID" value="Aqu2.1.11431_001"/>
    <property type="gene ID" value="Aqu2.1.11431"/>
</dbReference>
<feature type="region of interest" description="Disordered" evidence="3">
    <location>
        <begin position="29"/>
        <end position="75"/>
    </location>
</feature>
<dbReference type="Gene3D" id="2.120.10.30">
    <property type="entry name" value="TolB, C-terminal domain"/>
    <property type="match status" value="2"/>
</dbReference>
<dbReference type="eggNOG" id="KOG2177">
    <property type="taxonomic scope" value="Eukaryota"/>
</dbReference>
<feature type="repeat" description="NHL" evidence="2">
    <location>
        <begin position="369"/>
        <end position="410"/>
    </location>
</feature>
<dbReference type="PANTHER" id="PTHR24104:SF25">
    <property type="entry name" value="PROTEIN LIN-41"/>
    <property type="match status" value="1"/>
</dbReference>
<dbReference type="InterPro" id="IPR050952">
    <property type="entry name" value="TRIM-NHL_E3_ligases"/>
</dbReference>
<evidence type="ECO:0000256" key="2">
    <source>
        <dbReference type="PROSITE-ProRule" id="PRU00504"/>
    </source>
</evidence>
<accession>A0A1X7TA48</accession>
<dbReference type="InterPro" id="IPR001258">
    <property type="entry name" value="NHL_repeat"/>
</dbReference>
<dbReference type="GO" id="GO:0000209">
    <property type="term" value="P:protein polyubiquitination"/>
    <property type="evidence" value="ECO:0007669"/>
    <property type="project" value="TreeGrafter"/>
</dbReference>
<dbReference type="Pfam" id="PF01436">
    <property type="entry name" value="NHL"/>
    <property type="match status" value="1"/>
</dbReference>
<dbReference type="PANTHER" id="PTHR24104">
    <property type="entry name" value="E3 UBIQUITIN-PROTEIN LIGASE NHLRC1-RELATED"/>
    <property type="match status" value="1"/>
</dbReference>
<dbReference type="InterPro" id="IPR011042">
    <property type="entry name" value="6-blade_b-propeller_TolB-like"/>
</dbReference>
<dbReference type="AlphaFoldDB" id="A0A1X7TA48"/>
<feature type="compositionally biased region" description="Low complexity" evidence="3">
    <location>
        <begin position="29"/>
        <end position="44"/>
    </location>
</feature>